<dbReference type="AlphaFoldDB" id="A0A5C4R653"/>
<accession>A0A5C4R653</accession>
<dbReference type="PANTHER" id="PTHR48100:SF59">
    <property type="entry name" value="ADENOSYLCOBALAMIN_ALPHA-RIBAZOLE PHOSPHATASE"/>
    <property type="match status" value="1"/>
</dbReference>
<dbReference type="RefSeq" id="WP_045999623.1">
    <property type="nucleotide sequence ID" value="NZ_VDDC01000015.1"/>
</dbReference>
<dbReference type="GO" id="GO:0016791">
    <property type="term" value="F:phosphatase activity"/>
    <property type="evidence" value="ECO:0007669"/>
    <property type="project" value="TreeGrafter"/>
</dbReference>
<dbReference type="CDD" id="cd07067">
    <property type="entry name" value="HP_PGM_like"/>
    <property type="match status" value="1"/>
</dbReference>
<dbReference type="InterPro" id="IPR050275">
    <property type="entry name" value="PGM_Phosphatase"/>
</dbReference>
<proteinExistence type="predicted"/>
<dbReference type="InterPro" id="IPR029033">
    <property type="entry name" value="His_PPase_superfam"/>
</dbReference>
<dbReference type="InterPro" id="IPR013078">
    <property type="entry name" value="His_Pase_superF_clade-1"/>
</dbReference>
<dbReference type="GO" id="GO:0005737">
    <property type="term" value="C:cytoplasm"/>
    <property type="evidence" value="ECO:0007669"/>
    <property type="project" value="TreeGrafter"/>
</dbReference>
<dbReference type="EMBL" id="VDDC01000015">
    <property type="protein sequence ID" value="TNH39456.1"/>
    <property type="molecule type" value="Genomic_DNA"/>
</dbReference>
<sequence length="180" mass="19811">MRHGETLWNVEGRLQGRGDSPLSDCGIRQAGWLAHLTRGIDGFRVSSPLGRADQTARIVFGDRFRHDARLSEICVGNFAGHLERDLRGRYPDLFRGGDLAWYDRCPGGEGFAALEARCRAFLMDLTGATLVVTHGITLRMLRCLALGQAPAHLAQGVIHQGGIHMIRNGAETVMRHVDDV</sequence>
<dbReference type="Gene3D" id="3.40.50.1240">
    <property type="entry name" value="Phosphoglycerate mutase-like"/>
    <property type="match status" value="1"/>
</dbReference>
<keyword evidence="2" id="KW-1185">Reference proteome</keyword>
<name>A0A5C4R653_9RHOB</name>
<organism evidence="1 2">
    <name type="scientific">Paracoccus haeundaensis</name>
    <dbReference type="NCBI Taxonomy" id="225362"/>
    <lineage>
        <taxon>Bacteria</taxon>
        <taxon>Pseudomonadati</taxon>
        <taxon>Pseudomonadota</taxon>
        <taxon>Alphaproteobacteria</taxon>
        <taxon>Rhodobacterales</taxon>
        <taxon>Paracoccaceae</taxon>
        <taxon>Paracoccus</taxon>
    </lineage>
</organism>
<reference evidence="1 2" key="1">
    <citation type="submission" date="2019-06" db="EMBL/GenBank/DDBJ databases">
        <authorList>
            <person name="Li J."/>
        </authorList>
    </citation>
    <scope>NUCLEOTIDE SEQUENCE [LARGE SCALE GENOMIC DNA]</scope>
    <source>
        <strain evidence="1 2">CGMCC 1.8012</strain>
    </source>
</reference>
<evidence type="ECO:0000313" key="1">
    <source>
        <dbReference type="EMBL" id="TNH39456.1"/>
    </source>
</evidence>
<dbReference type="Pfam" id="PF00300">
    <property type="entry name" value="His_Phos_1"/>
    <property type="match status" value="1"/>
</dbReference>
<evidence type="ECO:0000313" key="2">
    <source>
        <dbReference type="Proteomes" id="UP000304880"/>
    </source>
</evidence>
<comment type="caution">
    <text evidence="1">The sequence shown here is derived from an EMBL/GenBank/DDBJ whole genome shotgun (WGS) entry which is preliminary data.</text>
</comment>
<dbReference type="PANTHER" id="PTHR48100">
    <property type="entry name" value="BROAD-SPECIFICITY PHOSPHATASE YOR283W-RELATED"/>
    <property type="match status" value="1"/>
</dbReference>
<dbReference type="SUPFAM" id="SSF53254">
    <property type="entry name" value="Phosphoglycerate mutase-like"/>
    <property type="match status" value="1"/>
</dbReference>
<dbReference type="Proteomes" id="UP000304880">
    <property type="component" value="Unassembled WGS sequence"/>
</dbReference>
<dbReference type="SMART" id="SM00855">
    <property type="entry name" value="PGAM"/>
    <property type="match status" value="1"/>
</dbReference>
<gene>
    <name evidence="1" type="ORF">FHD67_09840</name>
</gene>
<protein>
    <submittedName>
        <fullName evidence="1">Histidine phosphatase family protein</fullName>
    </submittedName>
</protein>